<dbReference type="InterPro" id="IPR014755">
    <property type="entry name" value="Cu-Rt/internalin_Ig-like"/>
</dbReference>
<protein>
    <recommendedName>
        <fullName evidence="3">SbsA Ig-like domain-containing protein</fullName>
    </recommendedName>
</protein>
<proteinExistence type="predicted"/>
<feature type="non-terminal residue" evidence="2">
    <location>
        <position position="241"/>
    </location>
</feature>
<evidence type="ECO:0008006" key="3">
    <source>
        <dbReference type="Google" id="ProtNLM"/>
    </source>
</evidence>
<feature type="non-terminal residue" evidence="2">
    <location>
        <position position="1"/>
    </location>
</feature>
<dbReference type="EMBL" id="UINC01207934">
    <property type="protein sequence ID" value="SVE30244.1"/>
    <property type="molecule type" value="Genomic_DNA"/>
</dbReference>
<sequence>TDALSWTVIAENEVDDGEYDWLVPNTPSSSVSLRILAFDPGGRSDTAQVENLTITIMTYPVVTQISPSTNHLTWRDNQIMVTFSQAMDSTTFSMNNITIQTNHSGDLNPAINTINSAQSFILDFPQSFASLDTVTLTLSSLTNNFGLEFDGDGDQLPGGDYSFTYNVGMLADYDTTSSIDAFDLATFVQSLNEDDHYNELGPVTGTAPHFMSTIDSNMDIEDAMAFVMMWNWYVTNNGGLL</sequence>
<dbReference type="AlphaFoldDB" id="A0A383CDN0"/>
<name>A0A383CDN0_9ZZZZ</name>
<accession>A0A383CDN0</accession>
<evidence type="ECO:0000313" key="2">
    <source>
        <dbReference type="EMBL" id="SVE30244.1"/>
    </source>
</evidence>
<gene>
    <name evidence="2" type="ORF">METZ01_LOCUS483098</name>
</gene>
<evidence type="ECO:0000256" key="1">
    <source>
        <dbReference type="ARBA" id="ARBA00022729"/>
    </source>
</evidence>
<dbReference type="Gene3D" id="2.60.40.1220">
    <property type="match status" value="1"/>
</dbReference>
<organism evidence="2">
    <name type="scientific">marine metagenome</name>
    <dbReference type="NCBI Taxonomy" id="408172"/>
    <lineage>
        <taxon>unclassified sequences</taxon>
        <taxon>metagenomes</taxon>
        <taxon>ecological metagenomes</taxon>
    </lineage>
</organism>
<reference evidence="2" key="1">
    <citation type="submission" date="2018-05" db="EMBL/GenBank/DDBJ databases">
        <authorList>
            <person name="Lanie J.A."/>
            <person name="Ng W.-L."/>
            <person name="Kazmierczak K.M."/>
            <person name="Andrzejewski T.M."/>
            <person name="Davidsen T.M."/>
            <person name="Wayne K.J."/>
            <person name="Tettelin H."/>
            <person name="Glass J.I."/>
            <person name="Rusch D."/>
            <person name="Podicherti R."/>
            <person name="Tsui H.-C.T."/>
            <person name="Winkler M.E."/>
        </authorList>
    </citation>
    <scope>NUCLEOTIDE SEQUENCE</scope>
</reference>
<keyword evidence="1" id="KW-0732">Signal</keyword>